<reference evidence="4 5" key="1">
    <citation type="submission" date="2021-03" db="EMBL/GenBank/DDBJ databases">
        <title>Genomic Encyclopedia of Type Strains, Phase IV (KMG-IV): sequencing the most valuable type-strain genomes for metagenomic binning, comparative biology and taxonomic classification.</title>
        <authorList>
            <person name="Goeker M."/>
        </authorList>
    </citation>
    <scope>NUCLEOTIDE SEQUENCE [LARGE SCALE GENOMIC DNA]</scope>
    <source>
        <strain evidence="4 5">DSM 26048</strain>
    </source>
</reference>
<comment type="similarity">
    <text evidence="1 2">Belongs to the dTDP-4-dehydrorhamnose reductase family.</text>
</comment>
<dbReference type="EC" id="1.1.1.133" evidence="2"/>
<sequence>MKILITGGSGQLGTDLTRMLGEKHQVFSYSSQELDITNQRLVWDVITQDLPDVVIHAAAYTKVDLAETEQDRAYAVNSLGTRNVAMAAERVGAKLVYISTDYVFDGEGLQPYREYDLPNPRSVYGKTKLAGEEFVKSLSTRYFIVRTSWVFGRYGNNFVKTMLKLAESRTEISVVDDQVGSPTLTVDLVEFLSQLINTTYYGLYHVSNTGSCSWYEFAKTIFDLTGKRHIQVNPIKTSEFPRPAPRPSNSILEHTAIRTNQFSDLRHWKEALKQYLTDSD</sequence>
<proteinExistence type="inferred from homology"/>
<dbReference type="RefSeq" id="WP_209971876.1">
    <property type="nucleotide sequence ID" value="NZ_JAGGLB010000007.1"/>
</dbReference>
<organism evidence="4 5">
    <name type="scientific">Paenibacillus eucommiae</name>
    <dbReference type="NCBI Taxonomy" id="1355755"/>
    <lineage>
        <taxon>Bacteria</taxon>
        <taxon>Bacillati</taxon>
        <taxon>Bacillota</taxon>
        <taxon>Bacilli</taxon>
        <taxon>Bacillales</taxon>
        <taxon>Paenibacillaceae</taxon>
        <taxon>Paenibacillus</taxon>
    </lineage>
</organism>
<dbReference type="GO" id="GO:0008831">
    <property type="term" value="F:dTDP-4-dehydrorhamnose reductase activity"/>
    <property type="evidence" value="ECO:0007669"/>
    <property type="project" value="UniProtKB-EC"/>
</dbReference>
<dbReference type="Proteomes" id="UP001519287">
    <property type="component" value="Unassembled WGS sequence"/>
</dbReference>
<comment type="function">
    <text evidence="2">Catalyzes the reduction of dTDP-6-deoxy-L-lyxo-4-hexulose to yield dTDP-L-rhamnose.</text>
</comment>
<evidence type="ECO:0000313" key="4">
    <source>
        <dbReference type="EMBL" id="MBP1991131.1"/>
    </source>
</evidence>
<dbReference type="Gene3D" id="3.40.50.720">
    <property type="entry name" value="NAD(P)-binding Rossmann-like Domain"/>
    <property type="match status" value="1"/>
</dbReference>
<gene>
    <name evidence="4" type="ORF">J2Z66_002738</name>
</gene>
<dbReference type="Gene3D" id="3.90.25.10">
    <property type="entry name" value="UDP-galactose 4-epimerase, domain 1"/>
    <property type="match status" value="1"/>
</dbReference>
<dbReference type="InterPro" id="IPR029903">
    <property type="entry name" value="RmlD-like-bd"/>
</dbReference>
<dbReference type="EMBL" id="JAGGLB010000007">
    <property type="protein sequence ID" value="MBP1991131.1"/>
    <property type="molecule type" value="Genomic_DNA"/>
</dbReference>
<evidence type="ECO:0000313" key="5">
    <source>
        <dbReference type="Proteomes" id="UP001519287"/>
    </source>
</evidence>
<dbReference type="NCBIfam" id="TIGR01214">
    <property type="entry name" value="rmlD"/>
    <property type="match status" value="1"/>
</dbReference>
<dbReference type="InterPro" id="IPR005913">
    <property type="entry name" value="dTDP_dehydrorham_reduct"/>
</dbReference>
<dbReference type="Pfam" id="PF04321">
    <property type="entry name" value="RmlD_sub_bind"/>
    <property type="match status" value="1"/>
</dbReference>
<dbReference type="InterPro" id="IPR036291">
    <property type="entry name" value="NAD(P)-bd_dom_sf"/>
</dbReference>
<comment type="caution">
    <text evidence="4">The sequence shown here is derived from an EMBL/GenBank/DDBJ whole genome shotgun (WGS) entry which is preliminary data.</text>
</comment>
<dbReference type="PANTHER" id="PTHR10491">
    <property type="entry name" value="DTDP-4-DEHYDRORHAMNOSE REDUCTASE"/>
    <property type="match status" value="1"/>
</dbReference>
<keyword evidence="2 4" id="KW-0560">Oxidoreductase</keyword>
<feature type="domain" description="RmlD-like substrate binding" evidence="3">
    <location>
        <begin position="1"/>
        <end position="278"/>
    </location>
</feature>
<evidence type="ECO:0000256" key="2">
    <source>
        <dbReference type="RuleBase" id="RU364082"/>
    </source>
</evidence>
<keyword evidence="5" id="KW-1185">Reference proteome</keyword>
<accession>A0ABS4IU66</accession>
<keyword evidence="2" id="KW-0521">NADP</keyword>
<name>A0ABS4IU66_9BACL</name>
<dbReference type="CDD" id="cd05254">
    <property type="entry name" value="dTDP_HR_like_SDR_e"/>
    <property type="match status" value="1"/>
</dbReference>
<evidence type="ECO:0000259" key="3">
    <source>
        <dbReference type="Pfam" id="PF04321"/>
    </source>
</evidence>
<protein>
    <recommendedName>
        <fullName evidence="2">dTDP-4-dehydrorhamnose reductase</fullName>
        <ecNumber evidence="2">1.1.1.133</ecNumber>
    </recommendedName>
</protein>
<dbReference type="SUPFAM" id="SSF51735">
    <property type="entry name" value="NAD(P)-binding Rossmann-fold domains"/>
    <property type="match status" value="1"/>
</dbReference>
<comment type="pathway">
    <text evidence="2">Carbohydrate biosynthesis; dTDP-L-rhamnose biosynthesis.</text>
</comment>
<evidence type="ECO:0000256" key="1">
    <source>
        <dbReference type="ARBA" id="ARBA00010944"/>
    </source>
</evidence>
<dbReference type="PANTHER" id="PTHR10491:SF4">
    <property type="entry name" value="METHIONINE ADENOSYLTRANSFERASE 2 SUBUNIT BETA"/>
    <property type="match status" value="1"/>
</dbReference>